<accession>A0A1W2M227</accession>
<dbReference type="CDD" id="cd00093">
    <property type="entry name" value="HTH_XRE"/>
    <property type="match status" value="1"/>
</dbReference>
<dbReference type="PROSITE" id="PS50943">
    <property type="entry name" value="HTH_CROC1"/>
    <property type="match status" value="1"/>
</dbReference>
<dbReference type="RefSeq" id="WP_063276378.1">
    <property type="nucleotide sequence ID" value="NZ_LQMT02000006.1"/>
</dbReference>
<dbReference type="EMBL" id="LQMT02000006">
    <property type="protein sequence ID" value="ONF73957.1"/>
    <property type="molecule type" value="Genomic_DNA"/>
</dbReference>
<dbReference type="AlphaFoldDB" id="A0A1W2M227"/>
<dbReference type="GO" id="GO:0003677">
    <property type="term" value="F:DNA binding"/>
    <property type="evidence" value="ECO:0007669"/>
    <property type="project" value="InterPro"/>
</dbReference>
<comment type="caution">
    <text evidence="2">The sequence shown here is derived from an EMBL/GenBank/DDBJ whole genome shotgun (WGS) entry which is preliminary data.</text>
</comment>
<name>A0A1W2M227_9PSEU</name>
<dbReference type="SUPFAM" id="SSF47413">
    <property type="entry name" value="lambda repressor-like DNA-binding domains"/>
    <property type="match status" value="1"/>
</dbReference>
<reference evidence="2 3" key="1">
    <citation type="submission" date="2016-12" db="EMBL/GenBank/DDBJ databases">
        <title>Amycolatopsis keratiniphila subsp. keratiniphila genome sequencing and assembly.</title>
        <authorList>
            <person name="Mayilraj S."/>
            <person name="Kaur N."/>
        </authorList>
    </citation>
    <scope>NUCLEOTIDE SEQUENCE [LARGE SCALE GENOMIC DNA]</scope>
    <source>
        <strain evidence="2 3">DSM 44409</strain>
    </source>
</reference>
<dbReference type="Pfam" id="PF13560">
    <property type="entry name" value="HTH_31"/>
    <property type="match status" value="1"/>
</dbReference>
<protein>
    <recommendedName>
        <fullName evidence="1">HTH cro/C1-type domain-containing protein</fullName>
    </recommendedName>
</protein>
<organism evidence="2 3">
    <name type="scientific">Amycolatopsis keratiniphila subsp. keratiniphila</name>
    <dbReference type="NCBI Taxonomy" id="227715"/>
    <lineage>
        <taxon>Bacteria</taxon>
        <taxon>Bacillati</taxon>
        <taxon>Actinomycetota</taxon>
        <taxon>Actinomycetes</taxon>
        <taxon>Pseudonocardiales</taxon>
        <taxon>Pseudonocardiaceae</taxon>
        <taxon>Amycolatopsis</taxon>
        <taxon>Amycolatopsis japonica group</taxon>
    </lineage>
</organism>
<dbReference type="OrthoDB" id="3685647at2"/>
<feature type="domain" description="HTH cro/C1-type" evidence="1">
    <location>
        <begin position="17"/>
        <end position="73"/>
    </location>
</feature>
<sequence>MIEDQATEYQRVLGDELRTLRRGRGWTRKQLAAALQSDLSLQTLATYELGTRHCSVVRLAELCLAMEEQPQDLLARVHRRVFAEPPAGVLRLNLAAMLVDDQAHLGPLGPLYRWARERFDRGPAEVELELAVVEFLAKLCETSVEQLLHLLRPYLPAAVALA</sequence>
<dbReference type="InterPro" id="IPR010982">
    <property type="entry name" value="Lambda_DNA-bd_dom_sf"/>
</dbReference>
<dbReference type="Proteomes" id="UP000076660">
    <property type="component" value="Unassembled WGS sequence"/>
</dbReference>
<evidence type="ECO:0000313" key="2">
    <source>
        <dbReference type="EMBL" id="ONF73957.1"/>
    </source>
</evidence>
<dbReference type="Gene3D" id="1.10.260.40">
    <property type="entry name" value="lambda repressor-like DNA-binding domains"/>
    <property type="match status" value="1"/>
</dbReference>
<dbReference type="InterPro" id="IPR001387">
    <property type="entry name" value="Cro/C1-type_HTH"/>
</dbReference>
<gene>
    <name evidence="2" type="ORF">AVR91_0204300</name>
</gene>
<proteinExistence type="predicted"/>
<evidence type="ECO:0000313" key="3">
    <source>
        <dbReference type="Proteomes" id="UP000076660"/>
    </source>
</evidence>
<evidence type="ECO:0000259" key="1">
    <source>
        <dbReference type="PROSITE" id="PS50943"/>
    </source>
</evidence>